<feature type="transmembrane region" description="Helical" evidence="6">
    <location>
        <begin position="228"/>
        <end position="255"/>
    </location>
</feature>
<feature type="transmembrane region" description="Helical" evidence="6">
    <location>
        <begin position="109"/>
        <end position="133"/>
    </location>
</feature>
<feature type="transmembrane region" description="Helical" evidence="6">
    <location>
        <begin position="283"/>
        <end position="304"/>
    </location>
</feature>
<keyword evidence="2 6" id="KW-1003">Cell membrane</keyword>
<evidence type="ECO:0000256" key="3">
    <source>
        <dbReference type="ARBA" id="ARBA00022692"/>
    </source>
</evidence>
<feature type="transmembrane region" description="Helical" evidence="6">
    <location>
        <begin position="153"/>
        <end position="173"/>
    </location>
</feature>
<dbReference type="PANTHER" id="PTHR46795">
    <property type="entry name" value="ABC TRANSPORTER PERMEASE-RELATED-RELATED"/>
    <property type="match status" value="1"/>
</dbReference>
<evidence type="ECO:0000313" key="9">
    <source>
        <dbReference type="Proteomes" id="UP001057481"/>
    </source>
</evidence>
<feature type="transmembrane region" description="Helical" evidence="6">
    <location>
        <begin position="17"/>
        <end position="37"/>
    </location>
</feature>
<keyword evidence="6" id="KW-0813">Transport</keyword>
<evidence type="ECO:0000256" key="2">
    <source>
        <dbReference type="ARBA" id="ARBA00022475"/>
    </source>
</evidence>
<feature type="transmembrane region" description="Helical" evidence="6">
    <location>
        <begin position="49"/>
        <end position="74"/>
    </location>
</feature>
<feature type="transmembrane region" description="Helical" evidence="6">
    <location>
        <begin position="200"/>
        <end position="222"/>
    </location>
</feature>
<evidence type="ECO:0000313" key="8">
    <source>
        <dbReference type="EMBL" id="MCM2436801.1"/>
    </source>
</evidence>
<feature type="transmembrane region" description="Helical" evidence="6">
    <location>
        <begin position="498"/>
        <end position="520"/>
    </location>
</feature>
<feature type="domain" description="ABC3 transporter permease C-terminal" evidence="7">
    <location>
        <begin position="62"/>
        <end position="169"/>
    </location>
</feature>
<evidence type="ECO:0000256" key="1">
    <source>
        <dbReference type="ARBA" id="ARBA00004651"/>
    </source>
</evidence>
<dbReference type="InterPro" id="IPR052536">
    <property type="entry name" value="ABC-4_Integral_Memb_Prot"/>
</dbReference>
<accession>A0ABT0VGL7</accession>
<proteinExistence type="inferred from homology"/>
<comment type="similarity">
    <text evidence="6">Belongs to the ABC-4 integral membrane protein family.</text>
</comment>
<evidence type="ECO:0000256" key="4">
    <source>
        <dbReference type="ARBA" id="ARBA00022989"/>
    </source>
</evidence>
<dbReference type="InterPro" id="IPR003838">
    <property type="entry name" value="ABC3_permease_C"/>
</dbReference>
<protein>
    <submittedName>
        <fullName evidence="8">ABC transporter permease</fullName>
    </submittedName>
</protein>
<feature type="transmembrane region" description="Helical" evidence="6">
    <location>
        <begin position="582"/>
        <end position="606"/>
    </location>
</feature>
<comment type="caution">
    <text evidence="8">The sequence shown here is derived from an EMBL/GenBank/DDBJ whole genome shotgun (WGS) entry which is preliminary data.</text>
</comment>
<organism evidence="8 9">
    <name type="scientific">Periweissella beninensis</name>
    <dbReference type="NCBI Taxonomy" id="504936"/>
    <lineage>
        <taxon>Bacteria</taxon>
        <taxon>Bacillati</taxon>
        <taxon>Bacillota</taxon>
        <taxon>Bacilli</taxon>
        <taxon>Lactobacillales</taxon>
        <taxon>Lactobacillaceae</taxon>
        <taxon>Periweissella</taxon>
    </lineage>
</organism>
<reference evidence="8" key="1">
    <citation type="submission" date="2021-04" db="EMBL/GenBank/DDBJ databases">
        <title>Taxonomic assessment of Weissella genus.</title>
        <authorList>
            <person name="Fanelli F."/>
            <person name="Chieffi D."/>
            <person name="Dell'Aquila A."/>
            <person name="Gyu-Sung C."/>
            <person name="Franz C.M.A.P."/>
            <person name="Fusco V."/>
        </authorList>
    </citation>
    <scope>NUCLEOTIDE SEQUENCE</scope>
    <source>
        <strain evidence="8">LMG 25373</strain>
    </source>
</reference>
<dbReference type="Proteomes" id="UP001057481">
    <property type="component" value="Unassembled WGS sequence"/>
</dbReference>
<dbReference type="PIRSF" id="PIRSF018968">
    <property type="entry name" value="ABC_permease_BceB"/>
    <property type="match status" value="1"/>
</dbReference>
<feature type="transmembrane region" description="Helical" evidence="6">
    <location>
        <begin position="551"/>
        <end position="570"/>
    </location>
</feature>
<comment type="subcellular location">
    <subcellularLocation>
        <location evidence="1 6">Cell membrane</location>
        <topology evidence="1 6">Multi-pass membrane protein</topology>
    </subcellularLocation>
</comment>
<keyword evidence="4 6" id="KW-1133">Transmembrane helix</keyword>
<keyword evidence="3 6" id="KW-0812">Transmembrane</keyword>
<dbReference type="RefSeq" id="WP_205143239.1">
    <property type="nucleotide sequence ID" value="NZ_JAFBDN010000004.1"/>
</dbReference>
<dbReference type="InterPro" id="IPR027022">
    <property type="entry name" value="ABC_permease_BceB-typ"/>
</dbReference>
<evidence type="ECO:0000259" key="7">
    <source>
        <dbReference type="Pfam" id="PF02687"/>
    </source>
</evidence>
<dbReference type="EMBL" id="JAGMVS010000039">
    <property type="protein sequence ID" value="MCM2436801.1"/>
    <property type="molecule type" value="Genomic_DNA"/>
</dbReference>
<keyword evidence="9" id="KW-1185">Reference proteome</keyword>
<dbReference type="Pfam" id="PF02687">
    <property type="entry name" value="FtsX"/>
    <property type="match status" value="1"/>
</dbReference>
<gene>
    <name evidence="8" type="ORF">KAK10_02495</name>
</gene>
<evidence type="ECO:0000256" key="5">
    <source>
        <dbReference type="ARBA" id="ARBA00023136"/>
    </source>
</evidence>
<dbReference type="PANTHER" id="PTHR46795:SF3">
    <property type="entry name" value="ABC TRANSPORTER PERMEASE"/>
    <property type="match status" value="1"/>
</dbReference>
<evidence type="ECO:0000256" key="6">
    <source>
        <dbReference type="PIRNR" id="PIRNR018968"/>
    </source>
</evidence>
<sequence length="617" mass="68500">MLSKIALSTIKHRLKDFIVLFTGLTIAVAIFFMFTTIANNRAFLEANSIIQQITLIFVIGEFLLGFITLIYLTFANNFLLQLRQREYGLLMMYGATKSQVSQLLFRETLILGSLASVVGIFVGMALTAIAGNVLQKLLYLNLPHWQFFNGRGLIVTIVFFAVILTINGIWNVLHLKRTQLNDLLHANQVNEKLPTKMGRYFIFGILGIILMILSFIIMHKIAQMGLMGLILALILNVSGTFLIIRASLILILNVLQKLTGSYKGLRRFTIGQLTFRLSAFDKLLTIVTLMFALALGALSVGRGFQMTVPILASQNSAYTIAIKDPTKQETANIDKLTGVTFKTTYQYKMVNKAKLYLSKAEFSQVNLPVLATNGTMQTQESLKIPKTTYADAKELANKYPSALNQLLVNITANNVNVTANNMGAIDASFLNKTAFAVAKGQSGSITVIRVKDYNANETTLAALVKSQMANHSDFSTDTITGTYPIVQLLRSYMGGIEFMGFFLAIAFLTMLASTLMFKVLSNTAIDKKRYRILSMIGANTSLLKQTNAKEIGVIFGIPMIIGFLDVWFGLPMFKPIMGNVYLGFGFAAVVVVILYVLYYLLTVFLYQKILALKQKHN</sequence>
<name>A0ABT0VGL7_9LACO</name>
<keyword evidence="5 6" id="KW-0472">Membrane</keyword>